<reference evidence="2 3" key="1">
    <citation type="submission" date="2013-03" db="EMBL/GenBank/DDBJ databases">
        <authorList>
            <person name="Warren W."/>
            <person name="Wilson R.K."/>
        </authorList>
    </citation>
    <scope>NUCLEOTIDE SEQUENCE</scope>
</reference>
<accession>A0A7N9IBL7</accession>
<organism evidence="2 3">
    <name type="scientific">Macaca fascicularis</name>
    <name type="common">Crab-eating macaque</name>
    <name type="synonym">Cynomolgus monkey</name>
    <dbReference type="NCBI Taxonomy" id="9541"/>
    <lineage>
        <taxon>Eukaryota</taxon>
        <taxon>Metazoa</taxon>
        <taxon>Chordata</taxon>
        <taxon>Craniata</taxon>
        <taxon>Vertebrata</taxon>
        <taxon>Euteleostomi</taxon>
        <taxon>Mammalia</taxon>
        <taxon>Eutheria</taxon>
        <taxon>Euarchontoglires</taxon>
        <taxon>Primates</taxon>
        <taxon>Haplorrhini</taxon>
        <taxon>Catarrhini</taxon>
        <taxon>Cercopithecidae</taxon>
        <taxon>Cercopithecinae</taxon>
        <taxon>Macaca</taxon>
    </lineage>
</organism>
<feature type="region of interest" description="Disordered" evidence="1">
    <location>
        <begin position="1"/>
        <end position="48"/>
    </location>
</feature>
<evidence type="ECO:0000313" key="3">
    <source>
        <dbReference type="Proteomes" id="UP000233100"/>
    </source>
</evidence>
<reference evidence="2" key="2">
    <citation type="submission" date="2025-08" db="UniProtKB">
        <authorList>
            <consortium name="Ensembl"/>
        </authorList>
    </citation>
    <scope>IDENTIFICATION</scope>
</reference>
<protein>
    <submittedName>
        <fullName evidence="2">Uncharacterized protein</fullName>
    </submittedName>
</protein>
<sequence length="48" mass="5078">GLPDSLSHSVHTRTGIGTAPSLLHQGQAPSELRATPVTPGNRRLWGLH</sequence>
<dbReference type="Ensembl" id="ENSMFAT00000082183.1">
    <property type="protein sequence ID" value="ENSMFAP00000051579.1"/>
    <property type="gene ID" value="ENSMFAG00000048899.1"/>
</dbReference>
<evidence type="ECO:0000256" key="1">
    <source>
        <dbReference type="SAM" id="MobiDB-lite"/>
    </source>
</evidence>
<reference evidence="2" key="3">
    <citation type="submission" date="2025-09" db="UniProtKB">
        <authorList>
            <consortium name="Ensembl"/>
        </authorList>
    </citation>
    <scope>IDENTIFICATION</scope>
</reference>
<dbReference type="Proteomes" id="UP000233100">
    <property type="component" value="Chromosome 8"/>
</dbReference>
<name>A0A7N9IBL7_MACFA</name>
<evidence type="ECO:0000313" key="2">
    <source>
        <dbReference type="Ensembl" id="ENSMFAP00000051579.1"/>
    </source>
</evidence>
<keyword evidence="3" id="KW-1185">Reference proteome</keyword>
<proteinExistence type="predicted"/>
<dbReference type="AlphaFoldDB" id="A0A7N9IBL7"/>